<dbReference type="Pfam" id="PF02414">
    <property type="entry name" value="Borrelia_orfA"/>
    <property type="match status" value="1"/>
</dbReference>
<gene>
    <name evidence="2" type="ORF">HNP63_001152</name>
</gene>
<feature type="compositionally biased region" description="Polar residues" evidence="1">
    <location>
        <begin position="429"/>
        <end position="438"/>
    </location>
</feature>
<evidence type="ECO:0000313" key="2">
    <source>
        <dbReference type="EMBL" id="MBB5141731.1"/>
    </source>
</evidence>
<accession>A0AB34Z3P9</accession>
<dbReference type="InterPro" id="IPR003459">
    <property type="entry name" value="Borrelia_plasmid_OrfA"/>
</dbReference>
<comment type="caution">
    <text evidence="2">The sequence shown here is derived from an EMBL/GenBank/DDBJ whole genome shotgun (WGS) entry which is preliminary data.</text>
</comment>
<dbReference type="EMBL" id="JACHGM010000009">
    <property type="protein sequence ID" value="MBB5141731.1"/>
    <property type="molecule type" value="Genomic_DNA"/>
</dbReference>
<evidence type="ECO:0000313" key="3">
    <source>
        <dbReference type="Proteomes" id="UP000529652"/>
    </source>
</evidence>
<dbReference type="Proteomes" id="UP000529652">
    <property type="component" value="Unassembled WGS sequence"/>
</dbReference>
<organism evidence="2 3">
    <name type="scientific">Borreliella afzelii</name>
    <name type="common">Borrelia afzelii</name>
    <dbReference type="NCBI Taxonomy" id="29518"/>
    <lineage>
        <taxon>Bacteria</taxon>
        <taxon>Pseudomonadati</taxon>
        <taxon>Spirochaetota</taxon>
        <taxon>Spirochaetia</taxon>
        <taxon>Spirochaetales</taxon>
        <taxon>Borreliaceae</taxon>
        <taxon>Borreliella</taxon>
    </lineage>
</organism>
<proteinExistence type="predicted"/>
<name>A0AB34Z3P9_BORAF</name>
<dbReference type="AlphaFoldDB" id="A0AB34Z3P9"/>
<evidence type="ECO:0000256" key="1">
    <source>
        <dbReference type="SAM" id="MobiDB-lite"/>
    </source>
</evidence>
<sequence>MQPDFHPFITSDESVFHNVIMKNILLEKANLDKSNSQNLLIKLVENNHKKTCTDTVKVSYVESLIKKMCVNPYKRMLKVYWAISVKNKDYKKTFGVERYSACDIYRIVAKLLEKDGKRVVCNRTVQRDIKILNDLGLIQTVLRKFGKHKTGHGSVAHYIQNMQFVAYHKEIIWEYFVSLLEEKLANKKIVGDFDWNIQNAVFKVSKFQNIQNKFQNHTKNTTSFRFVDNKVSEKNSYGTFEQSCDITLHSQHSKSRVNTMSPHESPPVINKDNISNIKYKNSKNSIYNSKILKNNINFEKKDVESRLIQRDIPKDFLYRVKDLSNNESTYKNALNNLETVLDDHKDVKLKYILEHFLEQFSEYRYKVWMMMKRNDGVISDYDLIWKDRFTEFVSKKVELNDYVKKVLAMEAKERENRSRERLERSNNNQVQSDKQIPNSVNQQQYNVNRGAPPQLQQSQQLPHRRIYERENTKGIVKDSSGFKSLKGLTLDSLGISKKVI</sequence>
<reference evidence="2 3" key="1">
    <citation type="submission" date="2020-08" db="EMBL/GenBank/DDBJ databases">
        <title>Genomic Encyclopedia of Type Strains, Phase IV (KMG-IV): sequencing the most valuable type-strain genomes for metagenomic binning, comparative biology and taxonomic classification.</title>
        <authorList>
            <person name="Goeker M."/>
        </authorList>
    </citation>
    <scope>NUCLEOTIDE SEQUENCE [LARGE SCALE GENOMIC DNA]</scope>
    <source>
        <strain evidence="2 3">DSM 10508</strain>
    </source>
</reference>
<dbReference type="RefSeq" id="WP_373477052.1">
    <property type="nucleotide sequence ID" value="NZ_JACHGM010000009.1"/>
</dbReference>
<protein>
    <submittedName>
        <fullName evidence="2">SnoaL-like aldol condensation-catalyzing enzyme</fullName>
    </submittedName>
</protein>
<feature type="region of interest" description="Disordered" evidence="1">
    <location>
        <begin position="417"/>
        <end position="438"/>
    </location>
</feature>